<evidence type="ECO:0000313" key="5">
    <source>
        <dbReference type="EMBL" id="HJG87549.1"/>
    </source>
</evidence>
<evidence type="ECO:0000313" key="6">
    <source>
        <dbReference type="Proteomes" id="UP000760668"/>
    </source>
</evidence>
<dbReference type="RefSeq" id="WP_295368835.1">
    <property type="nucleotide sequence ID" value="NZ_DYUC01000108.1"/>
</dbReference>
<dbReference type="GO" id="GO:0003723">
    <property type="term" value="F:RNA binding"/>
    <property type="evidence" value="ECO:0007669"/>
    <property type="project" value="InterPro"/>
</dbReference>
<organism evidence="5 6">
    <name type="scientific">Pseudoflavonifractor capillosus</name>
    <dbReference type="NCBI Taxonomy" id="106588"/>
    <lineage>
        <taxon>Bacteria</taxon>
        <taxon>Bacillati</taxon>
        <taxon>Bacillota</taxon>
        <taxon>Clostridia</taxon>
        <taxon>Eubacteriales</taxon>
        <taxon>Oscillospiraceae</taxon>
        <taxon>Pseudoflavonifractor</taxon>
    </lineage>
</organism>
<dbReference type="GO" id="GO:0005737">
    <property type="term" value="C:cytoplasm"/>
    <property type="evidence" value="ECO:0007669"/>
    <property type="project" value="UniProtKB-ARBA"/>
</dbReference>
<gene>
    <name evidence="5" type="ORF">K8V01_11105</name>
</gene>
<evidence type="ECO:0000259" key="4">
    <source>
        <dbReference type="SMART" id="SM00967"/>
    </source>
</evidence>
<reference evidence="5" key="2">
    <citation type="submission" date="2021-09" db="EMBL/GenBank/DDBJ databases">
        <authorList>
            <person name="Gilroy R."/>
        </authorList>
    </citation>
    <scope>NUCLEOTIDE SEQUENCE</scope>
    <source>
        <strain evidence="5">CHK179-5677</strain>
    </source>
</reference>
<dbReference type="SMART" id="SM00967">
    <property type="entry name" value="SpoU_sub_bind"/>
    <property type="match status" value="1"/>
</dbReference>
<comment type="similarity">
    <text evidence="1">Belongs to the class IV-like SAM-binding methyltransferase superfamily. RNA methyltransferase TrmH family.</text>
</comment>
<dbReference type="InterPro" id="IPR029026">
    <property type="entry name" value="tRNA_m1G_MTases_N"/>
</dbReference>
<dbReference type="SUPFAM" id="SSF75217">
    <property type="entry name" value="alpha/beta knot"/>
    <property type="match status" value="1"/>
</dbReference>
<comment type="caution">
    <text evidence="5">The sequence shown here is derived from an EMBL/GenBank/DDBJ whole genome shotgun (WGS) entry which is preliminary data.</text>
</comment>
<evidence type="ECO:0000256" key="2">
    <source>
        <dbReference type="ARBA" id="ARBA00022603"/>
    </source>
</evidence>
<dbReference type="SUPFAM" id="SSF55315">
    <property type="entry name" value="L30e-like"/>
    <property type="match status" value="1"/>
</dbReference>
<dbReference type="PANTHER" id="PTHR43191">
    <property type="entry name" value="RRNA METHYLTRANSFERASE 3"/>
    <property type="match status" value="1"/>
</dbReference>
<dbReference type="InterPro" id="IPR051259">
    <property type="entry name" value="rRNA_Methyltransferase"/>
</dbReference>
<reference evidence="5" key="1">
    <citation type="journal article" date="2021" name="PeerJ">
        <title>Extensive microbial diversity within the chicken gut microbiome revealed by metagenomics and culture.</title>
        <authorList>
            <person name="Gilroy R."/>
            <person name="Ravi A."/>
            <person name="Getino M."/>
            <person name="Pursley I."/>
            <person name="Horton D.L."/>
            <person name="Alikhan N.F."/>
            <person name="Baker D."/>
            <person name="Gharbi K."/>
            <person name="Hall N."/>
            <person name="Watson M."/>
            <person name="Adriaenssens E.M."/>
            <person name="Foster-Nyarko E."/>
            <person name="Jarju S."/>
            <person name="Secka A."/>
            <person name="Antonio M."/>
            <person name="Oren A."/>
            <person name="Chaudhuri R.R."/>
            <person name="La Ragione R."/>
            <person name="Hildebrand F."/>
            <person name="Pallen M.J."/>
        </authorList>
    </citation>
    <scope>NUCLEOTIDE SEQUENCE</scope>
    <source>
        <strain evidence="5">CHK179-5677</strain>
    </source>
</reference>
<feature type="domain" description="RNA 2-O ribose methyltransferase substrate binding" evidence="4">
    <location>
        <begin position="32"/>
        <end position="100"/>
    </location>
</feature>
<evidence type="ECO:0000256" key="1">
    <source>
        <dbReference type="ARBA" id="ARBA00007228"/>
    </source>
</evidence>
<dbReference type="GO" id="GO:0008173">
    <property type="term" value="F:RNA methyltransferase activity"/>
    <property type="evidence" value="ECO:0007669"/>
    <property type="project" value="InterPro"/>
</dbReference>
<keyword evidence="3" id="KW-0808">Transferase</keyword>
<evidence type="ECO:0000256" key="3">
    <source>
        <dbReference type="ARBA" id="ARBA00022679"/>
    </source>
</evidence>
<dbReference type="EMBL" id="DYUC01000108">
    <property type="protein sequence ID" value="HJG87549.1"/>
    <property type="molecule type" value="Genomic_DNA"/>
</dbReference>
<proteinExistence type="inferred from homology"/>
<dbReference type="Pfam" id="PF22435">
    <property type="entry name" value="MRM3-like_sub_bind"/>
    <property type="match status" value="1"/>
</dbReference>
<dbReference type="InterPro" id="IPR053888">
    <property type="entry name" value="MRM3-like_sub_bind"/>
</dbReference>
<dbReference type="Proteomes" id="UP000760668">
    <property type="component" value="Unassembled WGS sequence"/>
</dbReference>
<sequence length="252" mass="27469">MEHITSRQNPLMVRIKKLGQSRALRREEGVFVCEGPKLIEEALKWGACVETLLAAEGKTPPQGLPRESRRVEVPDSLLRAVSSVKTPQGLLAVCRTPSLTPPDKLSGGRYLVLDGVQDPGNLGTIWRTADAFGADGLLLVNGCADPWSPKTIRATMGACFRLPAWETDLETVRALLEEADIPLYATALRADTADVRQVDLKRAAVVIGSEGRGISEEALALCRRTIKIPMRERCESLNAAMAAGIVLWEMCR</sequence>
<dbReference type="AlphaFoldDB" id="A0A921STT0"/>
<dbReference type="InterPro" id="IPR013123">
    <property type="entry name" value="SpoU_subst-bd"/>
</dbReference>
<dbReference type="Gene3D" id="3.40.1280.10">
    <property type="match status" value="1"/>
</dbReference>
<dbReference type="InterPro" id="IPR029064">
    <property type="entry name" value="Ribosomal_eL30-like_sf"/>
</dbReference>
<dbReference type="Pfam" id="PF00588">
    <property type="entry name" value="SpoU_methylase"/>
    <property type="match status" value="1"/>
</dbReference>
<dbReference type="GO" id="GO:0006396">
    <property type="term" value="P:RNA processing"/>
    <property type="evidence" value="ECO:0007669"/>
    <property type="project" value="InterPro"/>
</dbReference>
<name>A0A921STT0_9FIRM</name>
<dbReference type="InterPro" id="IPR029028">
    <property type="entry name" value="Alpha/beta_knot_MTases"/>
</dbReference>
<dbReference type="Gene3D" id="3.30.1330.30">
    <property type="match status" value="1"/>
</dbReference>
<protein>
    <submittedName>
        <fullName evidence="5">RNA methyltransferase</fullName>
    </submittedName>
</protein>
<keyword evidence="2 5" id="KW-0489">Methyltransferase</keyword>
<dbReference type="GO" id="GO:0032259">
    <property type="term" value="P:methylation"/>
    <property type="evidence" value="ECO:0007669"/>
    <property type="project" value="UniProtKB-KW"/>
</dbReference>
<dbReference type="CDD" id="cd18095">
    <property type="entry name" value="SpoU-like_rRNA-MTase"/>
    <property type="match status" value="1"/>
</dbReference>
<dbReference type="InterPro" id="IPR001537">
    <property type="entry name" value="SpoU_MeTrfase"/>
</dbReference>
<dbReference type="PANTHER" id="PTHR43191:SF2">
    <property type="entry name" value="RRNA METHYLTRANSFERASE 3, MITOCHONDRIAL"/>
    <property type="match status" value="1"/>
</dbReference>
<accession>A0A921STT0</accession>